<keyword evidence="1" id="KW-0560">Oxidoreductase</keyword>
<evidence type="ECO:0000313" key="5">
    <source>
        <dbReference type="Proteomes" id="UP001385951"/>
    </source>
</evidence>
<protein>
    <recommendedName>
        <fullName evidence="3">Fe2OG dioxygenase domain-containing protein</fullName>
    </recommendedName>
</protein>
<dbReference type="GO" id="GO:0016491">
    <property type="term" value="F:oxidoreductase activity"/>
    <property type="evidence" value="ECO:0007669"/>
    <property type="project" value="UniProtKB-KW"/>
</dbReference>
<dbReference type="PANTHER" id="PTHR33099:SF13">
    <property type="entry name" value="F-BOX DOMAIN-CONTAINING PROTEIN-RELATED"/>
    <property type="match status" value="1"/>
</dbReference>
<keyword evidence="1" id="KW-0479">Metal-binding</keyword>
<comment type="caution">
    <text evidence="4">The sequence shown here is derived from an EMBL/GenBank/DDBJ whole genome shotgun (WGS) entry which is preliminary data.</text>
</comment>
<dbReference type="PROSITE" id="PS51471">
    <property type="entry name" value="FE2OG_OXY"/>
    <property type="match status" value="1"/>
</dbReference>
<keyword evidence="1" id="KW-0408">Iron</keyword>
<evidence type="ECO:0000256" key="2">
    <source>
        <dbReference type="SAM" id="MobiDB-lite"/>
    </source>
</evidence>
<keyword evidence="5" id="KW-1185">Reference proteome</keyword>
<comment type="similarity">
    <text evidence="1">Belongs to the iron/ascorbate-dependent oxidoreductase family.</text>
</comment>
<dbReference type="InterPro" id="IPR005123">
    <property type="entry name" value="Oxoglu/Fe-dep_dioxygenase_dom"/>
</dbReference>
<organism evidence="4 5">
    <name type="scientific">Cerrena zonata</name>
    <dbReference type="NCBI Taxonomy" id="2478898"/>
    <lineage>
        <taxon>Eukaryota</taxon>
        <taxon>Fungi</taxon>
        <taxon>Dikarya</taxon>
        <taxon>Basidiomycota</taxon>
        <taxon>Agaricomycotina</taxon>
        <taxon>Agaricomycetes</taxon>
        <taxon>Polyporales</taxon>
        <taxon>Cerrenaceae</taxon>
        <taxon>Cerrena</taxon>
    </lineage>
</organism>
<reference evidence="4 5" key="1">
    <citation type="submission" date="2022-09" db="EMBL/GenBank/DDBJ databases">
        <authorList>
            <person name="Palmer J.M."/>
        </authorList>
    </citation>
    <scope>NUCLEOTIDE SEQUENCE [LARGE SCALE GENOMIC DNA]</scope>
    <source>
        <strain evidence="4 5">DSM 7382</strain>
    </source>
</reference>
<feature type="compositionally biased region" description="Acidic residues" evidence="2">
    <location>
        <begin position="442"/>
        <end position="464"/>
    </location>
</feature>
<dbReference type="Gene3D" id="2.60.120.620">
    <property type="entry name" value="q2cbj1_9rhob like domain"/>
    <property type="match status" value="1"/>
</dbReference>
<proteinExistence type="inferred from homology"/>
<gene>
    <name evidence="4" type="ORF">QCA50_019749</name>
</gene>
<dbReference type="AlphaFoldDB" id="A0AAW0FA24"/>
<dbReference type="EMBL" id="JASBNA010000092">
    <property type="protein sequence ID" value="KAK7677248.1"/>
    <property type="molecule type" value="Genomic_DNA"/>
</dbReference>
<feature type="region of interest" description="Disordered" evidence="2">
    <location>
        <begin position="427"/>
        <end position="464"/>
    </location>
</feature>
<dbReference type="GO" id="GO:0046872">
    <property type="term" value="F:metal ion binding"/>
    <property type="evidence" value="ECO:0007669"/>
    <property type="project" value="UniProtKB-KW"/>
</dbReference>
<sequence length="464" mass="52008">MSEPSTPPLNPSESVESERHTLKRIKRILRGRKPYYSGTLSVKEHQLVLFYGKDESIAGRIDFGNVSPEQLERLAHTCDPIISGASKELILDERTRKPKKLDTHQFCPIFDADNLTRLLQQEFIADDKQGVSIHLVRDTLNVYEPGSYLEPHVDTPSEESGFGSLVIVFPTAHEGGSLVLRDAGETWTVNPAHDISMNPDPCVAFVAFHGDVEREVLPVTSGYCITMTYRLYYDMASPTLTYIPTSPDSNSEQLKAAFMSMLDNPNLLPKGGYLGFGLSRSYNLKGLSPYSGLDSLARELEGSDALLLKICKDLSIDVSLRILYRDENYGGYCHDVLSREVHDFDSLWEEGPLDHVADCGGLRVAKDMDSLRDSNGHLADTTIVWVVKQIYRGYFSLKFVESYQCTPHMREIVGYLCIIVAVGPYGDRKNTGKIESLKEKPEESEELEKSEEEESEESEEETSS</sequence>
<feature type="domain" description="Fe2OG dioxygenase" evidence="3">
    <location>
        <begin position="132"/>
        <end position="233"/>
    </location>
</feature>
<dbReference type="PANTHER" id="PTHR33099">
    <property type="entry name" value="FE2OG DIOXYGENASE DOMAIN-CONTAINING PROTEIN"/>
    <property type="match status" value="1"/>
</dbReference>
<evidence type="ECO:0000259" key="3">
    <source>
        <dbReference type="PROSITE" id="PS51471"/>
    </source>
</evidence>
<accession>A0AAW0FA24</accession>
<evidence type="ECO:0000256" key="1">
    <source>
        <dbReference type="RuleBase" id="RU003682"/>
    </source>
</evidence>
<evidence type="ECO:0000313" key="4">
    <source>
        <dbReference type="EMBL" id="KAK7677248.1"/>
    </source>
</evidence>
<feature type="compositionally biased region" description="Basic and acidic residues" evidence="2">
    <location>
        <begin position="427"/>
        <end position="441"/>
    </location>
</feature>
<dbReference type="Proteomes" id="UP001385951">
    <property type="component" value="Unassembled WGS sequence"/>
</dbReference>
<name>A0AAW0FA24_9APHY</name>